<dbReference type="PRINTS" id="PR00081">
    <property type="entry name" value="GDHRDH"/>
</dbReference>
<reference evidence="3" key="1">
    <citation type="journal article" date="2022" name="New Phytol.">
        <title>Evolutionary transition to the ectomycorrhizal habit in the genomes of a hyperdiverse lineage of mushroom-forming fungi.</title>
        <authorList>
            <person name="Looney B."/>
            <person name="Miyauchi S."/>
            <person name="Morin E."/>
            <person name="Drula E."/>
            <person name="Courty P.E."/>
            <person name="Kohler A."/>
            <person name="Kuo A."/>
            <person name="LaButti K."/>
            <person name="Pangilinan J."/>
            <person name="Lipzen A."/>
            <person name="Riley R."/>
            <person name="Andreopoulos W."/>
            <person name="He G."/>
            <person name="Johnson J."/>
            <person name="Nolan M."/>
            <person name="Tritt A."/>
            <person name="Barry K.W."/>
            <person name="Grigoriev I.V."/>
            <person name="Nagy L.G."/>
            <person name="Hibbett D."/>
            <person name="Henrissat B."/>
            <person name="Matheny P.B."/>
            <person name="Labbe J."/>
            <person name="Martin F.M."/>
        </authorList>
    </citation>
    <scope>NUCLEOTIDE SEQUENCE</scope>
    <source>
        <strain evidence="3">BPL690</strain>
    </source>
</reference>
<dbReference type="GO" id="GO:0016491">
    <property type="term" value="F:oxidoreductase activity"/>
    <property type="evidence" value="ECO:0007669"/>
    <property type="project" value="UniProtKB-KW"/>
</dbReference>
<gene>
    <name evidence="3" type="ORF">B0F90DRAFT_1928650</name>
</gene>
<dbReference type="InterPro" id="IPR036291">
    <property type="entry name" value="NAD(P)-bd_dom_sf"/>
</dbReference>
<evidence type="ECO:0000256" key="1">
    <source>
        <dbReference type="ARBA" id="ARBA00006484"/>
    </source>
</evidence>
<comment type="caution">
    <text evidence="3">The sequence shown here is derived from an EMBL/GenBank/DDBJ whole genome shotgun (WGS) entry which is preliminary data.</text>
</comment>
<dbReference type="InterPro" id="IPR002347">
    <property type="entry name" value="SDR_fam"/>
</dbReference>
<dbReference type="PANTHER" id="PTHR42901:SF1">
    <property type="entry name" value="ALCOHOL DEHYDROGENASE"/>
    <property type="match status" value="1"/>
</dbReference>
<organism evidence="3 4">
    <name type="scientific">Multifurca ochricompacta</name>
    <dbReference type="NCBI Taxonomy" id="376703"/>
    <lineage>
        <taxon>Eukaryota</taxon>
        <taxon>Fungi</taxon>
        <taxon>Dikarya</taxon>
        <taxon>Basidiomycota</taxon>
        <taxon>Agaricomycotina</taxon>
        <taxon>Agaricomycetes</taxon>
        <taxon>Russulales</taxon>
        <taxon>Russulaceae</taxon>
        <taxon>Multifurca</taxon>
    </lineage>
</organism>
<evidence type="ECO:0000256" key="2">
    <source>
        <dbReference type="ARBA" id="ARBA00023002"/>
    </source>
</evidence>
<keyword evidence="4" id="KW-1185">Reference proteome</keyword>
<dbReference type="Pfam" id="PF00106">
    <property type="entry name" value="adh_short"/>
    <property type="match status" value="1"/>
</dbReference>
<dbReference type="SUPFAM" id="SSF51735">
    <property type="entry name" value="NAD(P)-binding Rossmann-fold domains"/>
    <property type="match status" value="1"/>
</dbReference>
<name>A0AAD4LXD4_9AGAM</name>
<dbReference type="AlphaFoldDB" id="A0AAD4LXD4"/>
<dbReference type="EMBL" id="WTXG01000133">
    <property type="protein sequence ID" value="KAI0292065.1"/>
    <property type="molecule type" value="Genomic_DNA"/>
</dbReference>
<evidence type="ECO:0000313" key="3">
    <source>
        <dbReference type="EMBL" id="KAI0292065.1"/>
    </source>
</evidence>
<evidence type="ECO:0000313" key="4">
    <source>
        <dbReference type="Proteomes" id="UP001203297"/>
    </source>
</evidence>
<sequence>MSKESSNNILRRLIGSDEEPPVYCTMTQLQPRFPGKCVIVTGASRGIGEDAAFTFARAGASVVLVARTKSQFDAVESRILEHVPNAQVLKAAVVVIDPAKVEVAVTRVVERFGGVDVLVAAAGTARSMTVGGSIRLMEYLGNQSSWCLQCCSVCIAVP</sequence>
<dbReference type="Gene3D" id="3.40.50.720">
    <property type="entry name" value="NAD(P)-binding Rossmann-like Domain"/>
    <property type="match status" value="1"/>
</dbReference>
<dbReference type="Proteomes" id="UP001203297">
    <property type="component" value="Unassembled WGS sequence"/>
</dbReference>
<proteinExistence type="inferred from homology"/>
<dbReference type="PANTHER" id="PTHR42901">
    <property type="entry name" value="ALCOHOL DEHYDROGENASE"/>
    <property type="match status" value="1"/>
</dbReference>
<accession>A0AAD4LXD4</accession>
<comment type="similarity">
    <text evidence="1">Belongs to the short-chain dehydrogenases/reductases (SDR) family.</text>
</comment>
<protein>
    <submittedName>
        <fullName evidence="3">Uncharacterized protein</fullName>
    </submittedName>
</protein>
<keyword evidence="2" id="KW-0560">Oxidoreductase</keyword>